<protein>
    <submittedName>
        <fullName evidence="9">Lactose transport system permease protein LacF</fullName>
    </submittedName>
</protein>
<dbReference type="RefSeq" id="WP_207652223.1">
    <property type="nucleotide sequence ID" value="NZ_MZGV01000043.1"/>
</dbReference>
<proteinExistence type="inferred from homology"/>
<dbReference type="Pfam" id="PF00528">
    <property type="entry name" value="BPD_transp_1"/>
    <property type="match status" value="1"/>
</dbReference>
<evidence type="ECO:0000256" key="7">
    <source>
        <dbReference type="RuleBase" id="RU363032"/>
    </source>
</evidence>
<dbReference type="EMBL" id="MZGV01000043">
    <property type="protein sequence ID" value="OPJ59497.1"/>
    <property type="molecule type" value="Genomic_DNA"/>
</dbReference>
<dbReference type="InterPro" id="IPR051393">
    <property type="entry name" value="ABC_transporter_permease"/>
</dbReference>
<reference evidence="9 10" key="1">
    <citation type="submission" date="2017-03" db="EMBL/GenBank/DDBJ databases">
        <title>Genome sequence of Clostridium oryzae DSM 28571.</title>
        <authorList>
            <person name="Poehlein A."/>
            <person name="Daniel R."/>
        </authorList>
    </citation>
    <scope>NUCLEOTIDE SEQUENCE [LARGE SCALE GENOMIC DNA]</scope>
    <source>
        <strain evidence="9 10">DSM 28571</strain>
    </source>
</reference>
<dbReference type="SUPFAM" id="SSF161098">
    <property type="entry name" value="MetI-like"/>
    <property type="match status" value="1"/>
</dbReference>
<keyword evidence="3" id="KW-1003">Cell membrane</keyword>
<comment type="subcellular location">
    <subcellularLocation>
        <location evidence="1 7">Cell membrane</location>
        <topology evidence="1 7">Multi-pass membrane protein</topology>
    </subcellularLocation>
</comment>
<evidence type="ECO:0000256" key="1">
    <source>
        <dbReference type="ARBA" id="ARBA00004651"/>
    </source>
</evidence>
<evidence type="ECO:0000256" key="3">
    <source>
        <dbReference type="ARBA" id="ARBA00022475"/>
    </source>
</evidence>
<feature type="transmembrane region" description="Helical" evidence="7">
    <location>
        <begin position="278"/>
        <end position="300"/>
    </location>
</feature>
<evidence type="ECO:0000256" key="6">
    <source>
        <dbReference type="ARBA" id="ARBA00023136"/>
    </source>
</evidence>
<feature type="transmembrane region" description="Helical" evidence="7">
    <location>
        <begin position="91"/>
        <end position="111"/>
    </location>
</feature>
<evidence type="ECO:0000256" key="4">
    <source>
        <dbReference type="ARBA" id="ARBA00022692"/>
    </source>
</evidence>
<dbReference type="STRING" id="1450648.CLORY_32450"/>
<comment type="similarity">
    <text evidence="7">Belongs to the binding-protein-dependent transport system permease family.</text>
</comment>
<name>A0A1V4IJ12_9CLOT</name>
<comment type="caution">
    <text evidence="9">The sequence shown here is derived from an EMBL/GenBank/DDBJ whole genome shotgun (WGS) entry which is preliminary data.</text>
</comment>
<gene>
    <name evidence="9" type="primary">lacF_6</name>
    <name evidence="9" type="ORF">CLORY_32450</name>
</gene>
<dbReference type="InterPro" id="IPR000515">
    <property type="entry name" value="MetI-like"/>
</dbReference>
<keyword evidence="6 7" id="KW-0472">Membrane</keyword>
<organism evidence="9 10">
    <name type="scientific">Clostridium oryzae</name>
    <dbReference type="NCBI Taxonomy" id="1450648"/>
    <lineage>
        <taxon>Bacteria</taxon>
        <taxon>Bacillati</taxon>
        <taxon>Bacillota</taxon>
        <taxon>Clostridia</taxon>
        <taxon>Eubacteriales</taxon>
        <taxon>Clostridiaceae</taxon>
        <taxon>Clostridium</taxon>
    </lineage>
</organism>
<dbReference type="InterPro" id="IPR035906">
    <property type="entry name" value="MetI-like_sf"/>
</dbReference>
<evidence type="ECO:0000313" key="10">
    <source>
        <dbReference type="Proteomes" id="UP000190080"/>
    </source>
</evidence>
<feature type="transmembrane region" description="Helical" evidence="7">
    <location>
        <begin position="123"/>
        <end position="143"/>
    </location>
</feature>
<accession>A0A1V4IJ12</accession>
<dbReference type="GO" id="GO:0055085">
    <property type="term" value="P:transmembrane transport"/>
    <property type="evidence" value="ECO:0007669"/>
    <property type="project" value="InterPro"/>
</dbReference>
<keyword evidence="4 7" id="KW-0812">Transmembrane</keyword>
<evidence type="ECO:0000313" key="9">
    <source>
        <dbReference type="EMBL" id="OPJ59497.1"/>
    </source>
</evidence>
<evidence type="ECO:0000256" key="2">
    <source>
        <dbReference type="ARBA" id="ARBA00022448"/>
    </source>
</evidence>
<dbReference type="PROSITE" id="PS50928">
    <property type="entry name" value="ABC_TM1"/>
    <property type="match status" value="1"/>
</dbReference>
<dbReference type="CDD" id="cd06261">
    <property type="entry name" value="TM_PBP2"/>
    <property type="match status" value="1"/>
</dbReference>
<dbReference type="PANTHER" id="PTHR30193:SF37">
    <property type="entry name" value="INNER MEMBRANE ABC TRANSPORTER PERMEASE PROTEIN YCJO"/>
    <property type="match status" value="1"/>
</dbReference>
<dbReference type="PANTHER" id="PTHR30193">
    <property type="entry name" value="ABC TRANSPORTER PERMEASE PROTEIN"/>
    <property type="match status" value="1"/>
</dbReference>
<keyword evidence="10" id="KW-1185">Reference proteome</keyword>
<dbReference type="AlphaFoldDB" id="A0A1V4IJ12"/>
<evidence type="ECO:0000256" key="5">
    <source>
        <dbReference type="ARBA" id="ARBA00022989"/>
    </source>
</evidence>
<feature type="domain" description="ABC transmembrane type-1" evidence="8">
    <location>
        <begin position="86"/>
        <end position="299"/>
    </location>
</feature>
<dbReference type="Proteomes" id="UP000190080">
    <property type="component" value="Unassembled WGS sequence"/>
</dbReference>
<dbReference type="GO" id="GO:0005886">
    <property type="term" value="C:plasma membrane"/>
    <property type="evidence" value="ECO:0007669"/>
    <property type="project" value="UniProtKB-SubCell"/>
</dbReference>
<keyword evidence="5 7" id="KW-1133">Transmembrane helix</keyword>
<feature type="transmembrane region" description="Helical" evidence="7">
    <location>
        <begin position="175"/>
        <end position="194"/>
    </location>
</feature>
<feature type="transmembrane region" description="Helical" evidence="7">
    <location>
        <begin position="225"/>
        <end position="246"/>
    </location>
</feature>
<feature type="transmembrane region" description="Helical" evidence="7">
    <location>
        <begin position="29"/>
        <end position="51"/>
    </location>
</feature>
<keyword evidence="2 7" id="KW-0813">Transport</keyword>
<dbReference type="Gene3D" id="1.10.3720.10">
    <property type="entry name" value="MetI-like"/>
    <property type="match status" value="1"/>
</dbReference>
<sequence length="311" mass="34985">METVDIVKEPIIQNKKKKKYNMFRKEERIAYLFIAAPILQFLVFMLGPMIFSVGASFTDWSGIGKMSFIGIKNYINLFNDANFWKSLFNTIFYFIGIPIGMILGLLLAMALNRKIPGVRVFRTIYYIPVVSSAVAVSILWSWVYNSDYGLINGFLSVLGIKGPAWLSDPSTVKPALIGMFVWQGLGNTIVLYLAGLQGISSVYYEAAAIDGANAWHKFRHITVPLITPTSFYLLVTNLIGGFQLYIPITIMTNDGGTNYSSATTVFYLFNKAFKDYQMGYASAVAWILGFVILIVTIINFKFQDKWVNTMN</sequence>
<dbReference type="SUPFAM" id="SSF160964">
    <property type="entry name" value="MalF N-terminal region-like"/>
    <property type="match status" value="1"/>
</dbReference>
<evidence type="ECO:0000259" key="8">
    <source>
        <dbReference type="PROSITE" id="PS50928"/>
    </source>
</evidence>